<evidence type="ECO:0000313" key="2">
    <source>
        <dbReference type="EMBL" id="QES26810.1"/>
    </source>
</evidence>
<name>A0A5P2BA71_STRVZ</name>
<dbReference type="Proteomes" id="UP000323046">
    <property type="component" value="Chromosome"/>
</dbReference>
<evidence type="ECO:0000313" key="3">
    <source>
        <dbReference type="Proteomes" id="UP000323046"/>
    </source>
</evidence>
<reference evidence="2 3" key="1">
    <citation type="submission" date="2018-05" db="EMBL/GenBank/DDBJ databases">
        <title>Streptomyces venezuelae.</title>
        <authorList>
            <person name="Kim W."/>
            <person name="Lee N."/>
            <person name="Cho B.-K."/>
        </authorList>
    </citation>
    <scope>NUCLEOTIDE SEQUENCE [LARGE SCALE GENOMIC DNA]</scope>
    <source>
        <strain evidence="2 3">ATCC 14583</strain>
    </source>
</reference>
<proteinExistence type="predicted"/>
<dbReference type="EMBL" id="CP029193">
    <property type="protein sequence ID" value="QES26810.1"/>
    <property type="molecule type" value="Genomic_DNA"/>
</dbReference>
<dbReference type="OrthoDB" id="669978at2"/>
<feature type="region of interest" description="Disordered" evidence="1">
    <location>
        <begin position="53"/>
        <end position="80"/>
    </location>
</feature>
<gene>
    <name evidence="2" type="ORF">DEJ47_10305</name>
</gene>
<evidence type="ECO:0000256" key="1">
    <source>
        <dbReference type="SAM" id="MobiDB-lite"/>
    </source>
</evidence>
<keyword evidence="3" id="KW-1185">Reference proteome</keyword>
<sequence length="155" mass="17088">MNGIGLTLRALHRGECRLAADLLAAADRHRADHEVRHVATDLAHWSREHARRLTEAGAGPEPAAHEDTRTACPGPDPEEGHRGLSLLRDLRALHLAAVDNSLHWEMLAQAARATRDEALLVLASECHPRTLRQMRWTNTVIKNIAPQVLAVSPAR</sequence>
<organism evidence="2 3">
    <name type="scientific">Streptomyces venezuelae</name>
    <dbReference type="NCBI Taxonomy" id="54571"/>
    <lineage>
        <taxon>Bacteria</taxon>
        <taxon>Bacillati</taxon>
        <taxon>Actinomycetota</taxon>
        <taxon>Actinomycetes</taxon>
        <taxon>Kitasatosporales</taxon>
        <taxon>Streptomycetaceae</taxon>
        <taxon>Streptomyces</taxon>
    </lineage>
</organism>
<accession>A0A5P2BA71</accession>
<dbReference type="RefSeq" id="WP_150167076.1">
    <property type="nucleotide sequence ID" value="NZ_CP029193.1"/>
</dbReference>
<dbReference type="AlphaFoldDB" id="A0A5P2BA71"/>
<protein>
    <submittedName>
        <fullName evidence="2">Uncharacterized protein</fullName>
    </submittedName>
</protein>